<sequence length="33" mass="3752">LTSNRIADKIKRSEMIDTGKRADHCPILLDIDL</sequence>
<gene>
    <name evidence="1" type="ORF">H9806_08965</name>
</gene>
<name>A0A9E2KSE4_9LACO</name>
<dbReference type="AlphaFoldDB" id="A0A9E2KSE4"/>
<comment type="caution">
    <text evidence="1">The sequence shown here is derived from an EMBL/GenBank/DDBJ whole genome shotgun (WGS) entry which is preliminary data.</text>
</comment>
<reference evidence="1" key="1">
    <citation type="journal article" date="2021" name="PeerJ">
        <title>Extensive microbial diversity within the chicken gut microbiome revealed by metagenomics and culture.</title>
        <authorList>
            <person name="Gilroy R."/>
            <person name="Ravi A."/>
            <person name="Getino M."/>
            <person name="Pursley I."/>
            <person name="Horton D.L."/>
            <person name="Alikhan N.F."/>
            <person name="Baker D."/>
            <person name="Gharbi K."/>
            <person name="Hall N."/>
            <person name="Watson M."/>
            <person name="Adriaenssens E.M."/>
            <person name="Foster-Nyarko E."/>
            <person name="Jarju S."/>
            <person name="Secka A."/>
            <person name="Antonio M."/>
            <person name="Oren A."/>
            <person name="Chaudhuri R.R."/>
            <person name="La Ragione R."/>
            <person name="Hildebrand F."/>
            <person name="Pallen M.J."/>
        </authorList>
    </citation>
    <scope>NUCLEOTIDE SEQUENCE</scope>
    <source>
        <strain evidence="1">F6-686</strain>
    </source>
</reference>
<evidence type="ECO:0000313" key="2">
    <source>
        <dbReference type="Proteomes" id="UP000823844"/>
    </source>
</evidence>
<feature type="non-terminal residue" evidence="1">
    <location>
        <position position="1"/>
    </location>
</feature>
<organism evidence="1 2">
    <name type="scientific">Candidatus Lactobacillus pullistercoris</name>
    <dbReference type="NCBI Taxonomy" id="2838636"/>
    <lineage>
        <taxon>Bacteria</taxon>
        <taxon>Bacillati</taxon>
        <taxon>Bacillota</taxon>
        <taxon>Bacilli</taxon>
        <taxon>Lactobacillales</taxon>
        <taxon>Lactobacillaceae</taxon>
        <taxon>Lactobacillus</taxon>
    </lineage>
</organism>
<dbReference type="EMBL" id="JAHLFT010000119">
    <property type="protein sequence ID" value="MBU3829226.1"/>
    <property type="molecule type" value="Genomic_DNA"/>
</dbReference>
<evidence type="ECO:0000313" key="1">
    <source>
        <dbReference type="EMBL" id="MBU3829226.1"/>
    </source>
</evidence>
<dbReference type="Proteomes" id="UP000823844">
    <property type="component" value="Unassembled WGS sequence"/>
</dbReference>
<proteinExistence type="predicted"/>
<accession>A0A9E2KSE4</accession>
<protein>
    <submittedName>
        <fullName evidence="1">Exodeoxyribonuclease</fullName>
    </submittedName>
</protein>
<reference evidence="1" key="2">
    <citation type="submission" date="2021-04" db="EMBL/GenBank/DDBJ databases">
        <authorList>
            <person name="Gilroy R."/>
        </authorList>
    </citation>
    <scope>NUCLEOTIDE SEQUENCE</scope>
    <source>
        <strain evidence="1">F6-686</strain>
    </source>
</reference>